<dbReference type="PANTHER" id="PTHR35090:SF1">
    <property type="entry name" value="SLR0144 PROTEIN"/>
    <property type="match status" value="1"/>
</dbReference>
<proteinExistence type="predicted"/>
<feature type="domain" description="4-vinyl reductase 4VR" evidence="1">
    <location>
        <begin position="94"/>
        <end position="156"/>
    </location>
</feature>
<dbReference type="SUPFAM" id="SSF111126">
    <property type="entry name" value="Ligand-binding domain in the NO signalling and Golgi transport"/>
    <property type="match status" value="1"/>
</dbReference>
<dbReference type="SMART" id="SM00989">
    <property type="entry name" value="V4R"/>
    <property type="match status" value="1"/>
</dbReference>
<protein>
    <recommendedName>
        <fullName evidence="1">4-vinyl reductase 4VR domain-containing protein</fullName>
    </recommendedName>
</protein>
<name>A0A381RA44_9ZZZZ</name>
<evidence type="ECO:0000259" key="1">
    <source>
        <dbReference type="SMART" id="SM00989"/>
    </source>
</evidence>
<dbReference type="Gene3D" id="3.30.1380.20">
    <property type="entry name" value="Trafficking protein particle complex subunit 3"/>
    <property type="match status" value="1"/>
</dbReference>
<dbReference type="Pfam" id="PF02830">
    <property type="entry name" value="V4R"/>
    <property type="match status" value="1"/>
</dbReference>
<reference evidence="2" key="1">
    <citation type="submission" date="2018-05" db="EMBL/GenBank/DDBJ databases">
        <authorList>
            <person name="Lanie J.A."/>
            <person name="Ng W.-L."/>
            <person name="Kazmierczak K.M."/>
            <person name="Andrzejewski T.M."/>
            <person name="Davidsen T.M."/>
            <person name="Wayne K.J."/>
            <person name="Tettelin H."/>
            <person name="Glass J.I."/>
            <person name="Rusch D."/>
            <person name="Podicherti R."/>
            <person name="Tsui H.-C.T."/>
            <person name="Winkler M.E."/>
        </authorList>
    </citation>
    <scope>NUCLEOTIDE SEQUENCE</scope>
</reference>
<organism evidence="2">
    <name type="scientific">marine metagenome</name>
    <dbReference type="NCBI Taxonomy" id="408172"/>
    <lineage>
        <taxon>unclassified sequences</taxon>
        <taxon>metagenomes</taxon>
        <taxon>ecological metagenomes</taxon>
    </lineage>
</organism>
<dbReference type="EMBL" id="UINC01001777">
    <property type="protein sequence ID" value="SUZ88572.1"/>
    <property type="molecule type" value="Genomic_DNA"/>
</dbReference>
<evidence type="ECO:0000313" key="2">
    <source>
        <dbReference type="EMBL" id="SUZ88572.1"/>
    </source>
</evidence>
<sequence length="176" mass="18959">MEPPVMTSREITVPAWTFGALRDELGTISDTHSSTTLLQKVGYRSGISASAVFKEGLNSAVLETMQSTFWTYLCGFFSCRGWGTLVVDSDHPGLGFLTSNDWAEAMTAEVDRNASCCFSTGFISGLLSEIAGSPVSVLEAKCRARGDRACEFAFGSEQVVRNLYGQLLMDADPTAT</sequence>
<dbReference type="InterPro" id="IPR024096">
    <property type="entry name" value="NO_sig/Golgi_transp_ligand-bd"/>
</dbReference>
<dbReference type="PANTHER" id="PTHR35090">
    <property type="entry name" value="DNA-DIRECTED RNA POLYMERASE SUBUNIT I"/>
    <property type="match status" value="1"/>
</dbReference>
<dbReference type="AlphaFoldDB" id="A0A381RA44"/>
<gene>
    <name evidence="2" type="ORF">METZ01_LOCUS41426</name>
</gene>
<dbReference type="InterPro" id="IPR004096">
    <property type="entry name" value="V4R"/>
</dbReference>
<accession>A0A381RA44</accession>